<dbReference type="EMBL" id="CP020559">
    <property type="protein sequence ID" value="ARE88124.1"/>
    <property type="molecule type" value="Genomic_DNA"/>
</dbReference>
<dbReference type="NCBIfam" id="TIGR00613">
    <property type="entry name" value="reco"/>
    <property type="match status" value="1"/>
</dbReference>
<reference evidence="9 10" key="1">
    <citation type="submission" date="2017-03" db="EMBL/GenBank/DDBJ databases">
        <title>Complete sequence of Clostridium formicaceticum DSM 92.</title>
        <authorList>
            <person name="Poehlein A."/>
            <person name="Karl M."/>
            <person name="Bengelsdorf F.R."/>
            <person name="Duerre P."/>
            <person name="Daniel R."/>
        </authorList>
    </citation>
    <scope>NUCLEOTIDE SEQUENCE [LARGE SCALE GENOMIC DNA]</scope>
    <source>
        <strain evidence="9 10">DSM 92</strain>
    </source>
</reference>
<keyword evidence="4 7" id="KW-0233">DNA recombination</keyword>
<sequence length="275" mass="32238">MLTYRRYSYCSQYKQIHYTKDWNTWEINRMLVKTEGFVLKNRKYGESDNMLVIFSRKLGKINAIAKGAQKPKSALMAGVQPFCYSEFLLYRGKSLYTVSQCEPKEIFYKLREDVKRLSYAAYLVELVEVVTNEGQTNNRLFNLLGKTLYLLTKPEIEVNTVVRSFEINFLNYCGLKPELHRCVHCNKITADYWKFSPQEGGLLCNHCSSVDPYAMKISETTLRLARYLQSKEIHEVRKLKISDTLNEALKKLLKQYILVHINKYDFKSLEVAEKL</sequence>
<evidence type="ECO:0000256" key="3">
    <source>
        <dbReference type="ARBA" id="ARBA00022763"/>
    </source>
</evidence>
<dbReference type="GO" id="GO:0043590">
    <property type="term" value="C:bacterial nucleoid"/>
    <property type="evidence" value="ECO:0007669"/>
    <property type="project" value="TreeGrafter"/>
</dbReference>
<evidence type="ECO:0000256" key="2">
    <source>
        <dbReference type="ARBA" id="ARBA00021310"/>
    </source>
</evidence>
<dbReference type="InterPro" id="IPR037278">
    <property type="entry name" value="ARFGAP/RecO"/>
</dbReference>
<name>A0AAC9WGS2_9CLOT</name>
<dbReference type="InterPro" id="IPR003717">
    <property type="entry name" value="RecO"/>
</dbReference>
<dbReference type="Pfam" id="PF11967">
    <property type="entry name" value="RecO_N"/>
    <property type="match status" value="1"/>
</dbReference>
<dbReference type="AlphaFoldDB" id="A0AAC9WGS2"/>
<dbReference type="InterPro" id="IPR012340">
    <property type="entry name" value="NA-bd_OB-fold"/>
</dbReference>
<evidence type="ECO:0000256" key="7">
    <source>
        <dbReference type="HAMAP-Rule" id="MF_00201"/>
    </source>
</evidence>
<evidence type="ECO:0000256" key="6">
    <source>
        <dbReference type="ARBA" id="ARBA00033409"/>
    </source>
</evidence>
<dbReference type="PANTHER" id="PTHR33991:SF1">
    <property type="entry name" value="DNA REPAIR PROTEIN RECO"/>
    <property type="match status" value="1"/>
</dbReference>
<keyword evidence="5 7" id="KW-0234">DNA repair</keyword>
<dbReference type="PANTHER" id="PTHR33991">
    <property type="entry name" value="DNA REPAIR PROTEIN RECO"/>
    <property type="match status" value="1"/>
</dbReference>
<gene>
    <name evidence="7 9" type="primary">recO</name>
    <name evidence="9" type="ORF">CLFO_25250</name>
</gene>
<dbReference type="SUPFAM" id="SSF50249">
    <property type="entry name" value="Nucleic acid-binding proteins"/>
    <property type="match status" value="1"/>
</dbReference>
<proteinExistence type="inferred from homology"/>
<keyword evidence="3 7" id="KW-0227">DNA damage</keyword>
<dbReference type="GO" id="GO:0006302">
    <property type="term" value="P:double-strand break repair"/>
    <property type="evidence" value="ECO:0007669"/>
    <property type="project" value="TreeGrafter"/>
</dbReference>
<organism evidence="9 10">
    <name type="scientific">Clostridium formicaceticum</name>
    <dbReference type="NCBI Taxonomy" id="1497"/>
    <lineage>
        <taxon>Bacteria</taxon>
        <taxon>Bacillati</taxon>
        <taxon>Bacillota</taxon>
        <taxon>Clostridia</taxon>
        <taxon>Eubacteriales</taxon>
        <taxon>Clostridiaceae</taxon>
        <taxon>Clostridium</taxon>
    </lineage>
</organism>
<evidence type="ECO:0000313" key="9">
    <source>
        <dbReference type="EMBL" id="ARE88124.1"/>
    </source>
</evidence>
<dbReference type="HAMAP" id="MF_00201">
    <property type="entry name" value="RecO"/>
    <property type="match status" value="1"/>
</dbReference>
<dbReference type="SUPFAM" id="SSF57863">
    <property type="entry name" value="ArfGap/RecO-like zinc finger"/>
    <property type="match status" value="1"/>
</dbReference>
<feature type="domain" description="DNA replication/recombination mediator RecO N-terminal" evidence="8">
    <location>
        <begin position="30"/>
        <end position="107"/>
    </location>
</feature>
<dbReference type="InterPro" id="IPR042242">
    <property type="entry name" value="RecO_C"/>
</dbReference>
<protein>
    <recommendedName>
        <fullName evidence="2 7">DNA repair protein RecO</fullName>
    </recommendedName>
    <alternativeName>
        <fullName evidence="6 7">Recombination protein O</fullName>
    </alternativeName>
</protein>
<evidence type="ECO:0000256" key="1">
    <source>
        <dbReference type="ARBA" id="ARBA00007452"/>
    </source>
</evidence>
<evidence type="ECO:0000313" key="10">
    <source>
        <dbReference type="Proteomes" id="UP000192478"/>
    </source>
</evidence>
<comment type="similarity">
    <text evidence="1 7">Belongs to the RecO family.</text>
</comment>
<dbReference type="Gene3D" id="1.20.1440.120">
    <property type="entry name" value="Recombination protein O, C-terminal domain"/>
    <property type="match status" value="1"/>
</dbReference>
<dbReference type="Pfam" id="PF02565">
    <property type="entry name" value="RecO_C"/>
    <property type="match status" value="1"/>
</dbReference>
<accession>A0AAC9WGS2</accession>
<dbReference type="Gene3D" id="2.40.50.140">
    <property type="entry name" value="Nucleic acid-binding proteins"/>
    <property type="match status" value="1"/>
</dbReference>
<dbReference type="InterPro" id="IPR022572">
    <property type="entry name" value="DNA_rep/recomb_RecO_N"/>
</dbReference>
<evidence type="ECO:0000256" key="4">
    <source>
        <dbReference type="ARBA" id="ARBA00023172"/>
    </source>
</evidence>
<dbReference type="Proteomes" id="UP000192478">
    <property type="component" value="Chromosome"/>
</dbReference>
<evidence type="ECO:0000256" key="5">
    <source>
        <dbReference type="ARBA" id="ARBA00023204"/>
    </source>
</evidence>
<comment type="function">
    <text evidence="7">Involved in DNA repair and RecF pathway recombination.</text>
</comment>
<evidence type="ECO:0000259" key="8">
    <source>
        <dbReference type="Pfam" id="PF11967"/>
    </source>
</evidence>
<dbReference type="GO" id="GO:0006310">
    <property type="term" value="P:DNA recombination"/>
    <property type="evidence" value="ECO:0007669"/>
    <property type="project" value="UniProtKB-UniRule"/>
</dbReference>